<dbReference type="EMBL" id="BARS01016841">
    <property type="protein sequence ID" value="GAF91335.1"/>
    <property type="molecule type" value="Genomic_DNA"/>
</dbReference>
<protein>
    <submittedName>
        <fullName evidence="1">Uncharacterized protein</fullName>
    </submittedName>
</protein>
<feature type="non-terminal residue" evidence="1">
    <location>
        <position position="279"/>
    </location>
</feature>
<proteinExistence type="predicted"/>
<reference evidence="1" key="1">
    <citation type="journal article" date="2014" name="Front. Microbiol.">
        <title>High frequency of phylogenetically diverse reductive dehalogenase-homologous genes in deep subseafloor sedimentary metagenomes.</title>
        <authorList>
            <person name="Kawai M."/>
            <person name="Futagami T."/>
            <person name="Toyoda A."/>
            <person name="Takaki Y."/>
            <person name="Nishi S."/>
            <person name="Hori S."/>
            <person name="Arai W."/>
            <person name="Tsubouchi T."/>
            <person name="Morono Y."/>
            <person name="Uchiyama I."/>
            <person name="Ito T."/>
            <person name="Fujiyama A."/>
            <person name="Inagaki F."/>
            <person name="Takami H."/>
        </authorList>
    </citation>
    <scope>NUCLEOTIDE SEQUENCE</scope>
    <source>
        <strain evidence="1">Expedition CK06-06</strain>
    </source>
</reference>
<dbReference type="AlphaFoldDB" id="X0US86"/>
<accession>X0US86</accession>
<sequence length="279" mass="31922">DTDYEFRTLIETEGIKNRQVTIKIVFPNRSLATESLTIFVGNIYDWDPLAGLKFRINCEQKSKNMDNEYPDKVVELDDYPDAHPDALGRVIPIIWGTISQADGGAFPALFVDTADNAERYLVGLQHLGEDIEVTKVYINGIEQAVARYTIDRTNIEGRRHTRIHFENTADPQPTEATKVTCDLEYGTRETCEAIKYFMINFCGYVDGDFNGDSYDTAHTIEQNRGFTFNGAFTEKQTLSTILNTIKDEFELDMWWEPKDGEIHFNYLSSSLNPPITHYK</sequence>
<comment type="caution">
    <text evidence="1">The sequence shown here is derived from an EMBL/GenBank/DDBJ whole genome shotgun (WGS) entry which is preliminary data.</text>
</comment>
<feature type="non-terminal residue" evidence="1">
    <location>
        <position position="1"/>
    </location>
</feature>
<gene>
    <name evidence="1" type="ORF">S01H1_27628</name>
</gene>
<organism evidence="1">
    <name type="scientific">marine sediment metagenome</name>
    <dbReference type="NCBI Taxonomy" id="412755"/>
    <lineage>
        <taxon>unclassified sequences</taxon>
        <taxon>metagenomes</taxon>
        <taxon>ecological metagenomes</taxon>
    </lineage>
</organism>
<name>X0US86_9ZZZZ</name>
<evidence type="ECO:0000313" key="1">
    <source>
        <dbReference type="EMBL" id="GAF91335.1"/>
    </source>
</evidence>